<dbReference type="VEuPathDB" id="FungiDB:BON22_3482"/>
<protein>
    <submittedName>
        <fullName evidence="2">CYFA0S02e10924g1_1</fullName>
    </submittedName>
</protein>
<feature type="region of interest" description="Disordered" evidence="1">
    <location>
        <begin position="352"/>
        <end position="473"/>
    </location>
</feature>
<sequence>MGIFDRKTKQKHRVPDLSRYSQYNQQSDRDSLISTGAAASALRTHSLTSGSYNPHSSLNPYQQQRQQQRTMSLTSQPNYRSNSLSALNGRSNSLTSNSSRLSQQPEKIIIRTTKTKDQYGRTTSITTETIRHMGSYELVKKEVKDVSLQPPPMTHHHTGAFGGSPLDNELGSILEEEDGVSDGENLGIDYSSQSQSQSKRGARFVEPQEEGRVARQSLRPPSITEGVNGGIERSKSPVRSILKNGNKRSASKEKRVTLIGDDEEVSDGGSVYSDALDMLPQSHRTVRMKGSNSTLDNVKVSEDTRFTPRQKTYTQHNDDSPPFEETTSKPMSEEDMYQMAYQVALKKVYGEKGESSIPEQKKNGFKTYSLRGERPKSKTSPRISTSRTSSLTSMTRPQVFSTTSPIDSNVSTPIQNPTRSPEMEPTPQFGDRVSDISMASVSPPLPPPTTTTGLGIQEADSTQPNDTKTEKKIRRKTSISQFFGHPSLKYQNVPEVNNTTFKKHTLRSSSANTTSSTKNYNYQINNKFTPEGVTSDHSITMPVVQDDPTVGEAVKSKKEKKKFSLGGLFKRKGSAVKV</sequence>
<feature type="compositionally biased region" description="Polar residues" evidence="1">
    <location>
        <begin position="43"/>
        <end position="61"/>
    </location>
</feature>
<gene>
    <name evidence="2" type="ORF">CYFA0S_02e10924g</name>
</gene>
<feature type="compositionally biased region" description="Basic and acidic residues" evidence="1">
    <location>
        <begin position="352"/>
        <end position="362"/>
    </location>
</feature>
<evidence type="ECO:0000256" key="1">
    <source>
        <dbReference type="SAM" id="MobiDB-lite"/>
    </source>
</evidence>
<feature type="compositionally biased region" description="Low complexity" evidence="1">
    <location>
        <begin position="378"/>
        <end position="396"/>
    </location>
</feature>
<evidence type="ECO:0000313" key="2">
    <source>
        <dbReference type="EMBL" id="CDR39025.1"/>
    </source>
</evidence>
<feature type="region of interest" description="Disordered" evidence="1">
    <location>
        <begin position="311"/>
        <end position="330"/>
    </location>
</feature>
<feature type="compositionally biased region" description="Polar residues" evidence="1">
    <location>
        <begin position="70"/>
        <end position="89"/>
    </location>
</feature>
<accession>A0A061AN68</accession>
<feature type="compositionally biased region" description="Low complexity" evidence="1">
    <location>
        <begin position="90"/>
        <end position="104"/>
    </location>
</feature>
<feature type="region of interest" description="Disordered" evidence="1">
    <location>
        <begin position="149"/>
        <end position="235"/>
    </location>
</feature>
<proteinExistence type="predicted"/>
<feature type="region of interest" description="Disordered" evidence="1">
    <location>
        <begin position="1"/>
        <end position="105"/>
    </location>
</feature>
<feature type="compositionally biased region" description="Polar residues" evidence="1">
    <location>
        <begin position="190"/>
        <end position="199"/>
    </location>
</feature>
<dbReference type="OrthoDB" id="3998288at2759"/>
<reference evidence="2" key="1">
    <citation type="journal article" date="2014" name="Genome Announc.">
        <title>Genome sequence of the yeast Cyberlindnera fabianii (Hansenula fabianii).</title>
        <authorList>
            <person name="Freel K.C."/>
            <person name="Sarilar V."/>
            <person name="Neuveglise C."/>
            <person name="Devillers H."/>
            <person name="Friedrich A."/>
            <person name="Schacherer J."/>
        </authorList>
    </citation>
    <scope>NUCLEOTIDE SEQUENCE</scope>
    <source>
        <strain evidence="2">YJS4271</strain>
    </source>
</reference>
<name>A0A061AN68_CYBFA</name>
<dbReference type="PhylomeDB" id="A0A061AN68"/>
<organism evidence="2">
    <name type="scientific">Cyberlindnera fabianii</name>
    <name type="common">Yeast</name>
    <name type="synonym">Hansenula fabianii</name>
    <dbReference type="NCBI Taxonomy" id="36022"/>
    <lineage>
        <taxon>Eukaryota</taxon>
        <taxon>Fungi</taxon>
        <taxon>Dikarya</taxon>
        <taxon>Ascomycota</taxon>
        <taxon>Saccharomycotina</taxon>
        <taxon>Saccharomycetes</taxon>
        <taxon>Phaffomycetales</taxon>
        <taxon>Phaffomycetaceae</taxon>
        <taxon>Cyberlindnera</taxon>
    </lineage>
</organism>
<feature type="compositionally biased region" description="Polar residues" evidence="1">
    <location>
        <begin position="398"/>
        <end position="419"/>
    </location>
</feature>
<dbReference type="AlphaFoldDB" id="A0A061AN68"/>
<dbReference type="EMBL" id="LK052887">
    <property type="protein sequence ID" value="CDR39025.1"/>
    <property type="molecule type" value="Genomic_DNA"/>
</dbReference>